<evidence type="ECO:0000313" key="9">
    <source>
        <dbReference type="Proteomes" id="UP001589613"/>
    </source>
</evidence>
<evidence type="ECO:0000256" key="2">
    <source>
        <dbReference type="ARBA" id="ARBA00008974"/>
    </source>
</evidence>
<dbReference type="PANTHER" id="PTHR30569:SF0">
    <property type="entry name" value="CYTOSINE PERMEASE"/>
    <property type="match status" value="1"/>
</dbReference>
<sequence length="435" mass="45547">MTDRTSVESRAQGNDHVDPDYPVDPVPLHARKSTFSLAVVLVGFTMFTPTMLAGAQVGAGFPFLPLMGVLLLGSLVLGVYVSALGWLGASTNLTTAMMARATFGQAGAKLSSVLLGGTQIGWYGVSVATLALLTGQALGWEGELATRALMLASGLLMGVTAYFGYRGMYALSLVALPLMLILGAWVAWRAFEEVGGLGAMLEIRPGESMGLAMAVTLIVGTFASGGTQAPNWTRFARTPMAGFWTCMIAFLGAQLLMLFSGAIGALAFGEGDFVVVLFNLGLVVWGLLFLVANIWTTNDNTAYNVGVAGAELFDVRSKKPFVIAGVVIGTLLAVTGIYDSLITYLVWLGILIPPLGGVILGDHLARRAEWSEAGVHRAPAAGVRWDSIGVYAVACVTAWAANEASFFIPPVVGMVVAFAGALVVAAVGRRSMNVR</sequence>
<dbReference type="InterPro" id="IPR030191">
    <property type="entry name" value="CodB"/>
</dbReference>
<feature type="transmembrane region" description="Helical" evidence="7">
    <location>
        <begin position="241"/>
        <end position="267"/>
    </location>
</feature>
<evidence type="ECO:0000256" key="3">
    <source>
        <dbReference type="ARBA" id="ARBA00022692"/>
    </source>
</evidence>
<dbReference type="Proteomes" id="UP001589613">
    <property type="component" value="Unassembled WGS sequence"/>
</dbReference>
<keyword evidence="4 7" id="KW-1133">Transmembrane helix</keyword>
<dbReference type="CDD" id="cd11484">
    <property type="entry name" value="SLC-NCS1sbd_CobB-like"/>
    <property type="match status" value="1"/>
</dbReference>
<evidence type="ECO:0000313" key="8">
    <source>
        <dbReference type="EMBL" id="MFB9732224.1"/>
    </source>
</evidence>
<feature type="transmembrane region" description="Helical" evidence="7">
    <location>
        <begin position="208"/>
        <end position="229"/>
    </location>
</feature>
<dbReference type="RefSeq" id="WP_141338304.1">
    <property type="nucleotide sequence ID" value="NZ_JBHMAX010000017.1"/>
</dbReference>
<feature type="transmembrane region" description="Helical" evidence="7">
    <location>
        <begin position="321"/>
        <end position="338"/>
    </location>
</feature>
<feature type="transmembrane region" description="Helical" evidence="7">
    <location>
        <begin position="35"/>
        <end position="57"/>
    </location>
</feature>
<feature type="transmembrane region" description="Helical" evidence="7">
    <location>
        <begin position="63"/>
        <end position="89"/>
    </location>
</feature>
<keyword evidence="3 7" id="KW-0812">Transmembrane</keyword>
<feature type="transmembrane region" description="Helical" evidence="7">
    <location>
        <begin position="407"/>
        <end position="428"/>
    </location>
</feature>
<keyword evidence="9" id="KW-1185">Reference proteome</keyword>
<dbReference type="Pfam" id="PF02133">
    <property type="entry name" value="Transp_cyt_pur"/>
    <property type="match status" value="1"/>
</dbReference>
<comment type="subcellular location">
    <subcellularLocation>
        <location evidence="1">Membrane</location>
        <topology evidence="1">Multi-pass membrane protein</topology>
    </subcellularLocation>
</comment>
<feature type="compositionally biased region" description="Basic and acidic residues" evidence="6">
    <location>
        <begin position="1"/>
        <end position="19"/>
    </location>
</feature>
<comment type="similarity">
    <text evidence="2">Belongs to the purine-cytosine permease (2.A.39) family.</text>
</comment>
<dbReference type="NCBIfam" id="NF008241">
    <property type="entry name" value="PRK11017.1"/>
    <property type="match status" value="1"/>
</dbReference>
<dbReference type="Gene3D" id="1.10.4160.10">
    <property type="entry name" value="Hydantoin permease"/>
    <property type="match status" value="1"/>
</dbReference>
<keyword evidence="5 7" id="KW-0472">Membrane</keyword>
<feature type="transmembrane region" description="Helical" evidence="7">
    <location>
        <begin position="144"/>
        <end position="163"/>
    </location>
</feature>
<evidence type="ECO:0000256" key="6">
    <source>
        <dbReference type="SAM" id="MobiDB-lite"/>
    </source>
</evidence>
<accession>A0ABV5V354</accession>
<organism evidence="8 9">
    <name type="scientific">Ornithinimicrobium kibberense</name>
    <dbReference type="NCBI Taxonomy" id="282060"/>
    <lineage>
        <taxon>Bacteria</taxon>
        <taxon>Bacillati</taxon>
        <taxon>Actinomycetota</taxon>
        <taxon>Actinomycetes</taxon>
        <taxon>Micrococcales</taxon>
        <taxon>Ornithinimicrobiaceae</taxon>
        <taxon>Ornithinimicrobium</taxon>
    </lineage>
</organism>
<evidence type="ECO:0000256" key="4">
    <source>
        <dbReference type="ARBA" id="ARBA00022989"/>
    </source>
</evidence>
<evidence type="ECO:0000256" key="5">
    <source>
        <dbReference type="ARBA" id="ARBA00023136"/>
    </source>
</evidence>
<protein>
    <submittedName>
        <fullName evidence="8">Cytosine permease</fullName>
    </submittedName>
</protein>
<evidence type="ECO:0000256" key="1">
    <source>
        <dbReference type="ARBA" id="ARBA00004141"/>
    </source>
</evidence>
<dbReference type="EMBL" id="JBHMAX010000017">
    <property type="protein sequence ID" value="MFB9732224.1"/>
    <property type="molecule type" value="Genomic_DNA"/>
</dbReference>
<dbReference type="PANTHER" id="PTHR30569">
    <property type="entry name" value="CYTOSINE TRANSPORTER CODB"/>
    <property type="match status" value="1"/>
</dbReference>
<reference evidence="8 9" key="1">
    <citation type="submission" date="2024-09" db="EMBL/GenBank/DDBJ databases">
        <authorList>
            <person name="Sun Q."/>
            <person name="Mori K."/>
        </authorList>
    </citation>
    <scope>NUCLEOTIDE SEQUENCE [LARGE SCALE GENOMIC DNA]</scope>
    <source>
        <strain evidence="8 9">JCM 12763</strain>
    </source>
</reference>
<dbReference type="InterPro" id="IPR001248">
    <property type="entry name" value="Pur-cyt_permease"/>
</dbReference>
<evidence type="ECO:0000256" key="7">
    <source>
        <dbReference type="SAM" id="Phobius"/>
    </source>
</evidence>
<comment type="caution">
    <text evidence="8">The sequence shown here is derived from an EMBL/GenBank/DDBJ whole genome shotgun (WGS) entry which is preliminary data.</text>
</comment>
<feature type="transmembrane region" description="Helical" evidence="7">
    <location>
        <begin position="170"/>
        <end position="188"/>
    </location>
</feature>
<gene>
    <name evidence="8" type="primary">codB</name>
    <name evidence="8" type="ORF">ACFFN0_09225</name>
</gene>
<name>A0ABV5V354_9MICO</name>
<feature type="transmembrane region" description="Helical" evidence="7">
    <location>
        <begin position="344"/>
        <end position="361"/>
    </location>
</feature>
<feature type="transmembrane region" description="Helical" evidence="7">
    <location>
        <begin position="382"/>
        <end position="401"/>
    </location>
</feature>
<feature type="transmembrane region" description="Helical" evidence="7">
    <location>
        <begin position="273"/>
        <end position="295"/>
    </location>
</feature>
<feature type="transmembrane region" description="Helical" evidence="7">
    <location>
        <begin position="110"/>
        <end position="132"/>
    </location>
</feature>
<proteinExistence type="inferred from homology"/>
<feature type="region of interest" description="Disordered" evidence="6">
    <location>
        <begin position="1"/>
        <end position="23"/>
    </location>
</feature>